<dbReference type="Proteomes" id="UP000001876">
    <property type="component" value="Unassembled WGS sequence"/>
</dbReference>
<dbReference type="InterPro" id="IPR036397">
    <property type="entry name" value="RNaseH_sf"/>
</dbReference>
<dbReference type="GO" id="GO:0005634">
    <property type="term" value="C:nucleus"/>
    <property type="evidence" value="ECO:0007669"/>
    <property type="project" value="TreeGrafter"/>
</dbReference>
<dbReference type="STRING" id="564608.C1N1M5"/>
<feature type="domain" description="Exonuclease" evidence="3">
    <location>
        <begin position="16"/>
        <end position="184"/>
    </location>
</feature>
<keyword evidence="2" id="KW-0378">Hydrolase</keyword>
<dbReference type="PANTHER" id="PTHR12801">
    <property type="entry name" value="RNA EXONUCLEASE REXO1 / RECO3 FAMILY MEMBER-RELATED"/>
    <property type="match status" value="1"/>
</dbReference>
<dbReference type="GO" id="GO:0003676">
    <property type="term" value="F:nucleic acid binding"/>
    <property type="evidence" value="ECO:0007669"/>
    <property type="project" value="InterPro"/>
</dbReference>
<dbReference type="Gene3D" id="3.30.420.10">
    <property type="entry name" value="Ribonuclease H-like superfamily/Ribonuclease H"/>
    <property type="match status" value="1"/>
</dbReference>
<name>C1N1M5_MICPC</name>
<dbReference type="InterPro" id="IPR013520">
    <property type="entry name" value="Ribonucl_H"/>
</dbReference>
<evidence type="ECO:0000256" key="1">
    <source>
        <dbReference type="ARBA" id="ARBA00022722"/>
    </source>
</evidence>
<gene>
    <name evidence="4" type="ORF">MICPUCDRAFT_49695</name>
</gene>
<reference evidence="4 5" key="1">
    <citation type="journal article" date="2009" name="Science">
        <title>Green evolution and dynamic adaptations revealed by genomes of the marine picoeukaryotes Micromonas.</title>
        <authorList>
            <person name="Worden A.Z."/>
            <person name="Lee J.H."/>
            <person name="Mock T."/>
            <person name="Rouze P."/>
            <person name="Simmons M.P."/>
            <person name="Aerts A.L."/>
            <person name="Allen A.E."/>
            <person name="Cuvelier M.L."/>
            <person name="Derelle E."/>
            <person name="Everett M.V."/>
            <person name="Foulon E."/>
            <person name="Grimwood J."/>
            <person name="Gundlach H."/>
            <person name="Henrissat B."/>
            <person name="Napoli C."/>
            <person name="McDonald S.M."/>
            <person name="Parker M.S."/>
            <person name="Rombauts S."/>
            <person name="Salamov A."/>
            <person name="Von Dassow P."/>
            <person name="Badger J.H."/>
            <person name="Coutinho P.M."/>
            <person name="Demir E."/>
            <person name="Dubchak I."/>
            <person name="Gentemann C."/>
            <person name="Eikrem W."/>
            <person name="Gready J.E."/>
            <person name="John U."/>
            <person name="Lanier W."/>
            <person name="Lindquist E.A."/>
            <person name="Lucas S."/>
            <person name="Mayer K.F."/>
            <person name="Moreau H."/>
            <person name="Not F."/>
            <person name="Otillar R."/>
            <person name="Panaud O."/>
            <person name="Pangilinan J."/>
            <person name="Paulsen I."/>
            <person name="Piegu B."/>
            <person name="Poliakov A."/>
            <person name="Robbens S."/>
            <person name="Schmutz J."/>
            <person name="Toulza E."/>
            <person name="Wyss T."/>
            <person name="Zelensky A."/>
            <person name="Zhou K."/>
            <person name="Armbrust E.V."/>
            <person name="Bhattacharya D."/>
            <person name="Goodenough U.W."/>
            <person name="Van de Peer Y."/>
            <person name="Grigoriev I.V."/>
        </authorList>
    </citation>
    <scope>NUCLEOTIDE SEQUENCE [LARGE SCALE GENOMIC DNA]</scope>
    <source>
        <strain evidence="4 5">CCMP1545</strain>
    </source>
</reference>
<dbReference type="InterPro" id="IPR012337">
    <property type="entry name" value="RNaseH-like_sf"/>
</dbReference>
<dbReference type="SMART" id="SM00479">
    <property type="entry name" value="EXOIII"/>
    <property type="match status" value="1"/>
</dbReference>
<dbReference type="KEGG" id="mpp:MICPUCDRAFT_49695"/>
<dbReference type="InterPro" id="IPR047021">
    <property type="entry name" value="REXO1/3/4-like"/>
</dbReference>
<evidence type="ECO:0000313" key="5">
    <source>
        <dbReference type="Proteomes" id="UP000001876"/>
    </source>
</evidence>
<dbReference type="GeneID" id="9687287"/>
<dbReference type="OMA" id="FEGVCQG"/>
<keyword evidence="1" id="KW-0540">Nuclease</keyword>
<dbReference type="eggNOG" id="ENOG502SAPF">
    <property type="taxonomic scope" value="Eukaryota"/>
</dbReference>
<evidence type="ECO:0000259" key="3">
    <source>
        <dbReference type="SMART" id="SM00479"/>
    </source>
</evidence>
<dbReference type="OrthoDB" id="16516at2759"/>
<dbReference type="RefSeq" id="XP_003061584.1">
    <property type="nucleotide sequence ID" value="XM_003061538.1"/>
</dbReference>
<sequence>MSGSPQPPPPQFQGANHFSIDVECIASGTQHNAREVAQIALVDQHERCLLNVYVKPPEGVVVASYLTPLTGLSAELLDAHGVSLAEAIAAVRNALPPHAVLVGQNIAKDVEWLGLREGTDFAGMVDLAGVWRVWNEKYKSWSVFGQDHLVKTLLGSDVAEQHNAAIDALKSVRLFNYYAFLQSPGGGGEPAVEAAKRRLLETPPEPSFAKKNPSWEGCCMGNRKTCTCGAPFFG</sequence>
<dbReference type="SUPFAM" id="SSF53098">
    <property type="entry name" value="Ribonuclease H-like"/>
    <property type="match status" value="1"/>
</dbReference>
<dbReference type="PANTHER" id="PTHR12801:SF159">
    <property type="entry name" value="C3H1-TYPE DOMAIN-CONTAINING PROTEIN"/>
    <property type="match status" value="1"/>
</dbReference>
<proteinExistence type="predicted"/>
<dbReference type="GO" id="GO:0004527">
    <property type="term" value="F:exonuclease activity"/>
    <property type="evidence" value="ECO:0007669"/>
    <property type="project" value="InterPro"/>
</dbReference>
<evidence type="ECO:0000256" key="2">
    <source>
        <dbReference type="ARBA" id="ARBA00022801"/>
    </source>
</evidence>
<evidence type="ECO:0000313" key="4">
    <source>
        <dbReference type="EMBL" id="EEH54214.1"/>
    </source>
</evidence>
<dbReference type="AlphaFoldDB" id="C1N1M5"/>
<protein>
    <submittedName>
        <fullName evidence="4">Predicted protein</fullName>
    </submittedName>
</protein>
<dbReference type="EMBL" id="GG663744">
    <property type="protein sequence ID" value="EEH54214.1"/>
    <property type="molecule type" value="Genomic_DNA"/>
</dbReference>
<accession>C1N1M5</accession>
<keyword evidence="5" id="KW-1185">Reference proteome</keyword>
<organism evidence="5">
    <name type="scientific">Micromonas pusilla (strain CCMP1545)</name>
    <name type="common">Picoplanktonic green alga</name>
    <dbReference type="NCBI Taxonomy" id="564608"/>
    <lineage>
        <taxon>Eukaryota</taxon>
        <taxon>Viridiplantae</taxon>
        <taxon>Chlorophyta</taxon>
        <taxon>Mamiellophyceae</taxon>
        <taxon>Mamiellales</taxon>
        <taxon>Mamiellaceae</taxon>
        <taxon>Micromonas</taxon>
    </lineage>
</organism>